<dbReference type="OrthoDB" id="5242303at2"/>
<feature type="transmembrane region" description="Helical" evidence="9">
    <location>
        <begin position="218"/>
        <end position="237"/>
    </location>
</feature>
<keyword evidence="3 10" id="KW-0808">Transferase</keyword>
<feature type="transmembrane region" description="Helical" evidence="9">
    <location>
        <begin position="191"/>
        <end position="211"/>
    </location>
</feature>
<evidence type="ECO:0000256" key="2">
    <source>
        <dbReference type="ARBA" id="ARBA00022676"/>
    </source>
</evidence>
<evidence type="ECO:0000256" key="9">
    <source>
        <dbReference type="SAM" id="Phobius"/>
    </source>
</evidence>
<evidence type="ECO:0000256" key="1">
    <source>
        <dbReference type="ARBA" id="ARBA00004141"/>
    </source>
</evidence>
<dbReference type="InterPro" id="IPR049829">
    <property type="entry name" value="MptA/B-like"/>
</dbReference>
<dbReference type="GO" id="GO:0016020">
    <property type="term" value="C:membrane"/>
    <property type="evidence" value="ECO:0007669"/>
    <property type="project" value="UniProtKB-SubCell"/>
</dbReference>
<feature type="transmembrane region" description="Helical" evidence="9">
    <location>
        <begin position="473"/>
        <end position="494"/>
    </location>
</feature>
<evidence type="ECO:0000256" key="8">
    <source>
        <dbReference type="NCBIfam" id="TIGR03459"/>
    </source>
</evidence>
<dbReference type="KEGG" id="cmv:CMUST_10930"/>
<keyword evidence="6 9" id="KW-0472">Membrane</keyword>
<dbReference type="PATRIC" id="fig|571915.4.peg.2327"/>
<evidence type="ECO:0000256" key="3">
    <source>
        <dbReference type="ARBA" id="ARBA00022679"/>
    </source>
</evidence>
<name>A0A0G3GZA7_9CORY</name>
<dbReference type="GO" id="GO:0016757">
    <property type="term" value="F:glycosyltransferase activity"/>
    <property type="evidence" value="ECO:0007669"/>
    <property type="project" value="UniProtKB-KW"/>
</dbReference>
<keyword evidence="11" id="KW-1185">Reference proteome</keyword>
<feature type="transmembrane region" description="Helical" evidence="9">
    <location>
        <begin position="77"/>
        <end position="97"/>
    </location>
</feature>
<dbReference type="STRING" id="571915.CMUST_10930"/>
<dbReference type="EMBL" id="CP011542">
    <property type="protein sequence ID" value="AKK06501.1"/>
    <property type="molecule type" value="Genomic_DNA"/>
</dbReference>
<dbReference type="NCBIfam" id="TIGR03459">
    <property type="entry name" value="crt_membr"/>
    <property type="match status" value="1"/>
</dbReference>
<comment type="similarity">
    <text evidence="7">Belongs to the MptA/B family.</text>
</comment>
<organism evidence="10 11">
    <name type="scientific">Corynebacterium mustelae</name>
    <dbReference type="NCBI Taxonomy" id="571915"/>
    <lineage>
        <taxon>Bacteria</taxon>
        <taxon>Bacillati</taxon>
        <taxon>Actinomycetota</taxon>
        <taxon>Actinomycetes</taxon>
        <taxon>Mycobacteriales</taxon>
        <taxon>Corynebacteriaceae</taxon>
        <taxon>Corynebacterium</taxon>
    </lineage>
</organism>
<proteinExistence type="inferred from homology"/>
<evidence type="ECO:0000256" key="7">
    <source>
        <dbReference type="ARBA" id="ARBA00043987"/>
    </source>
</evidence>
<evidence type="ECO:0000313" key="11">
    <source>
        <dbReference type="Proteomes" id="UP000035199"/>
    </source>
</evidence>
<evidence type="ECO:0000256" key="5">
    <source>
        <dbReference type="ARBA" id="ARBA00022989"/>
    </source>
</evidence>
<feature type="transmembrane region" description="Helical" evidence="9">
    <location>
        <begin position="109"/>
        <end position="128"/>
    </location>
</feature>
<feature type="transmembrane region" description="Helical" evidence="9">
    <location>
        <begin position="449"/>
        <end position="466"/>
    </location>
</feature>
<accession>A0A0G3GZA7</accession>
<dbReference type="NCBIfam" id="NF038066">
    <property type="entry name" value="MptB"/>
    <property type="match status" value="1"/>
</dbReference>
<dbReference type="InterPro" id="IPR017822">
    <property type="entry name" value="MptA-like"/>
</dbReference>
<evidence type="ECO:0000256" key="6">
    <source>
        <dbReference type="ARBA" id="ARBA00023136"/>
    </source>
</evidence>
<dbReference type="Proteomes" id="UP000035199">
    <property type="component" value="Chromosome"/>
</dbReference>
<feature type="transmembrane region" description="Helical" evidence="9">
    <location>
        <begin position="316"/>
        <end position="337"/>
    </location>
</feature>
<evidence type="ECO:0000313" key="10">
    <source>
        <dbReference type="EMBL" id="AKK06501.1"/>
    </source>
</evidence>
<sequence>MTERESSAPAGIRGGLGTHSQLVQPAAVWRLGLLATFIIFLGSFGGGSVQKRNSILAALNLEFLSFGHGAALSNVTLWLGTIAYVVVWVLLGKLVIARAVTSRFVQRTLAVWLIPLAFAAPIMSRDVYSYLMQGTLLRDGFDAYTQGPAANPNQILFEVSHDWRNTTTPYGPLHLWISQAVTSVTGDNVTAGVYAFKAISLLGFAAIMWSIPKIAVSLGTNPAIALWLGVANPVMVFHLVGGIHNESIMVGLVSVGLYLIVRDRSYPALYSGFFAGVAFIAVGMALKATAAFCLPFVVWIVVIAAPDGLKHKLTAFFIAALGGAIETIAVLAIITYLSGASWGWIAALTGNSKVINPLSFPSLVSGIIGEAGRISNDLFNYNSVVATARSLSFVVMAVGFVSCWWWLRNRPITGAMIAYLVAFTFNAVTLPWYYASVLPLAGVISSSRLIKQLFVIGSIVVALAFTGSGNHQLYNPVWVAASLVAGWVAASWLFTPTHIKD</sequence>
<dbReference type="RefSeq" id="WP_083987535.1">
    <property type="nucleotide sequence ID" value="NZ_CP011542.1"/>
</dbReference>
<keyword evidence="5 9" id="KW-1133">Transmembrane helix</keyword>
<feature type="transmembrane region" description="Helical" evidence="9">
    <location>
        <begin position="414"/>
        <end position="434"/>
    </location>
</feature>
<reference evidence="10 11" key="1">
    <citation type="journal article" date="2015" name="Genome Announc.">
        <title>Complete Genome Sequence of the Type Strain Corynebacterium mustelae DSM 45274, Isolated from Various Tissues of a Male Ferret with Lethal Sepsis.</title>
        <authorList>
            <person name="Ruckert C."/>
            <person name="Eimer J."/>
            <person name="Winkler A."/>
            <person name="Tauch A."/>
        </authorList>
    </citation>
    <scope>NUCLEOTIDE SEQUENCE [LARGE SCALE GENOMIC DNA]</scope>
    <source>
        <strain evidence="10 11">DSM 45274</strain>
    </source>
</reference>
<keyword evidence="4 9" id="KW-0812">Transmembrane</keyword>
<comment type="subcellular location">
    <subcellularLocation>
        <location evidence="1">Membrane</location>
        <topology evidence="1">Multi-pass membrane protein</topology>
    </subcellularLocation>
</comment>
<dbReference type="Pfam" id="PF26314">
    <property type="entry name" value="MptA_B_family"/>
    <property type="match status" value="1"/>
</dbReference>
<dbReference type="AlphaFoldDB" id="A0A0G3GZA7"/>
<reference evidence="11" key="2">
    <citation type="submission" date="2015-05" db="EMBL/GenBank/DDBJ databases">
        <title>Complete genome sequence of Corynebacterium mustelae DSM 45274, isolated from various tissues of a male ferret with lethal sepsis.</title>
        <authorList>
            <person name="Ruckert C."/>
            <person name="Albersmeier A."/>
            <person name="Winkler A."/>
            <person name="Tauch A."/>
        </authorList>
    </citation>
    <scope>NUCLEOTIDE SEQUENCE [LARGE SCALE GENOMIC DNA]</scope>
    <source>
        <strain evidence="11">DSM 45274</strain>
    </source>
</reference>
<gene>
    <name evidence="10" type="ORF">CMUST_10930</name>
</gene>
<feature type="transmembrane region" description="Helical" evidence="9">
    <location>
        <begin position="386"/>
        <end position="407"/>
    </location>
</feature>
<keyword evidence="2 10" id="KW-0328">Glycosyltransferase</keyword>
<evidence type="ECO:0000256" key="4">
    <source>
        <dbReference type="ARBA" id="ARBA00022692"/>
    </source>
</evidence>
<protein>
    <recommendedName>
        <fullName evidence="8">Alpha-(1-&gt;6)-mannopyranosyltransferase A</fullName>
    </recommendedName>
</protein>
<feature type="transmembrane region" description="Helical" evidence="9">
    <location>
        <begin position="27"/>
        <end position="47"/>
    </location>
</feature>